<evidence type="ECO:0000313" key="3">
    <source>
        <dbReference type="EMBL" id="KAG4417542.1"/>
    </source>
</evidence>
<organism evidence="3 4">
    <name type="scientific">Cadophora malorum</name>
    <dbReference type="NCBI Taxonomy" id="108018"/>
    <lineage>
        <taxon>Eukaryota</taxon>
        <taxon>Fungi</taxon>
        <taxon>Dikarya</taxon>
        <taxon>Ascomycota</taxon>
        <taxon>Pezizomycotina</taxon>
        <taxon>Leotiomycetes</taxon>
        <taxon>Helotiales</taxon>
        <taxon>Ploettnerulaceae</taxon>
        <taxon>Cadophora</taxon>
    </lineage>
</organism>
<protein>
    <recommendedName>
        <fullName evidence="2">Alpha/beta hydrolase fold-3 domain-containing protein</fullName>
    </recommendedName>
</protein>
<dbReference type="EMBL" id="JAFJYH010000152">
    <property type="protein sequence ID" value="KAG4417542.1"/>
    <property type="molecule type" value="Genomic_DNA"/>
</dbReference>
<comment type="caution">
    <text evidence="3">The sequence shown here is derived from an EMBL/GenBank/DDBJ whole genome shotgun (WGS) entry which is preliminary data.</text>
</comment>
<dbReference type="InterPro" id="IPR050300">
    <property type="entry name" value="GDXG_lipolytic_enzyme"/>
</dbReference>
<accession>A0A8H7TE55</accession>
<dbReference type="Pfam" id="PF07859">
    <property type="entry name" value="Abhydrolase_3"/>
    <property type="match status" value="1"/>
</dbReference>
<keyword evidence="1" id="KW-0378">Hydrolase</keyword>
<dbReference type="AlphaFoldDB" id="A0A8H7TE55"/>
<dbReference type="Gene3D" id="3.40.50.1820">
    <property type="entry name" value="alpha/beta hydrolase"/>
    <property type="match status" value="1"/>
</dbReference>
<evidence type="ECO:0000313" key="4">
    <source>
        <dbReference type="Proteomes" id="UP000664132"/>
    </source>
</evidence>
<dbReference type="InterPro" id="IPR013094">
    <property type="entry name" value="AB_hydrolase_3"/>
</dbReference>
<evidence type="ECO:0000256" key="1">
    <source>
        <dbReference type="ARBA" id="ARBA00022801"/>
    </source>
</evidence>
<dbReference type="GO" id="GO:0016787">
    <property type="term" value="F:hydrolase activity"/>
    <property type="evidence" value="ECO:0007669"/>
    <property type="project" value="UniProtKB-KW"/>
</dbReference>
<dbReference type="PANTHER" id="PTHR48081">
    <property type="entry name" value="AB HYDROLASE SUPERFAMILY PROTEIN C4A8.06C"/>
    <property type="match status" value="1"/>
</dbReference>
<dbReference type="InterPro" id="IPR029058">
    <property type="entry name" value="AB_hydrolase_fold"/>
</dbReference>
<proteinExistence type="predicted"/>
<sequence>MARISLYIKVSIIRFFQTIGRYCDLYLSTPYPQRPSFSRTIASTVGSVPGKFKLLFYTPPGYHIRSKAEFYPVLVNFHGGGYTIGHAADDARWASEVVKRTGGMVVSVDYRLAPGYPFPTGIEDCVSAVLYLWKHADELNLDTSRTAFSGFSAGGNFCYTAAIRLHEELKQLTANEIIGKHEVGKLVSTVAFYPAVDMTKSRAERNASNPNMKPIINPVFLKLFSGAYFSPDQDTHSPLLSPGVAPDQLLKDALPDDNVMITCRGDGLLKEGEDFRERLRGLGKRVDGYTVPEVPHGWDKWPSYGKGDVKRDEAYKSATESLKEFWS</sequence>
<dbReference type="PANTHER" id="PTHR48081:SF8">
    <property type="entry name" value="ALPHA_BETA HYDROLASE FOLD-3 DOMAIN-CONTAINING PROTEIN-RELATED"/>
    <property type="match status" value="1"/>
</dbReference>
<keyword evidence="4" id="KW-1185">Reference proteome</keyword>
<dbReference type="Proteomes" id="UP000664132">
    <property type="component" value="Unassembled WGS sequence"/>
</dbReference>
<evidence type="ECO:0000259" key="2">
    <source>
        <dbReference type="Pfam" id="PF07859"/>
    </source>
</evidence>
<feature type="domain" description="Alpha/beta hydrolase fold-3" evidence="2">
    <location>
        <begin position="74"/>
        <end position="298"/>
    </location>
</feature>
<name>A0A8H7TE55_9HELO</name>
<dbReference type="SUPFAM" id="SSF53474">
    <property type="entry name" value="alpha/beta-Hydrolases"/>
    <property type="match status" value="1"/>
</dbReference>
<dbReference type="OrthoDB" id="408631at2759"/>
<gene>
    <name evidence="3" type="ORF">IFR04_009354</name>
</gene>
<reference evidence="3" key="1">
    <citation type="submission" date="2021-02" db="EMBL/GenBank/DDBJ databases">
        <title>Genome sequence Cadophora malorum strain M34.</title>
        <authorList>
            <person name="Stefanovic E."/>
            <person name="Vu D."/>
            <person name="Scully C."/>
            <person name="Dijksterhuis J."/>
            <person name="Roader J."/>
            <person name="Houbraken J."/>
        </authorList>
    </citation>
    <scope>NUCLEOTIDE SEQUENCE</scope>
    <source>
        <strain evidence="3">M34</strain>
    </source>
</reference>